<dbReference type="EMBL" id="MT143379">
    <property type="protein sequence ID" value="QJA96198.1"/>
    <property type="molecule type" value="Genomic_DNA"/>
</dbReference>
<accession>A0A6M3LU65</accession>
<reference evidence="2" key="1">
    <citation type="submission" date="2020-03" db="EMBL/GenBank/DDBJ databases">
        <title>The deep terrestrial virosphere.</title>
        <authorList>
            <person name="Holmfeldt K."/>
            <person name="Nilsson E."/>
            <person name="Simone D."/>
            <person name="Lopez-Fernandez M."/>
            <person name="Wu X."/>
            <person name="de Brujin I."/>
            <person name="Lundin D."/>
            <person name="Andersson A."/>
            <person name="Bertilsson S."/>
            <person name="Dopson M."/>
        </authorList>
    </citation>
    <scope>NUCLEOTIDE SEQUENCE</scope>
    <source>
        <strain evidence="1">MM415A03636</strain>
        <strain evidence="2">MM415B04899</strain>
    </source>
</reference>
<organism evidence="2">
    <name type="scientific">viral metagenome</name>
    <dbReference type="NCBI Taxonomy" id="1070528"/>
    <lineage>
        <taxon>unclassified sequences</taxon>
        <taxon>metagenomes</taxon>
        <taxon>organismal metagenomes</taxon>
    </lineage>
</organism>
<evidence type="ECO:0000313" key="2">
    <source>
        <dbReference type="EMBL" id="QJA96198.1"/>
    </source>
</evidence>
<evidence type="ECO:0000313" key="1">
    <source>
        <dbReference type="EMBL" id="QJA70619.1"/>
    </source>
</evidence>
<sequence length="76" mass="8501">MKITEVYDDLKTMTDEFFAVSYEMLRFSDSSEEIDCVIYIKGIGQHKAKTFKLALDKVKESMGKIEPDGLDGGGEG</sequence>
<dbReference type="AlphaFoldDB" id="A0A6M3LU65"/>
<proteinExistence type="predicted"/>
<gene>
    <name evidence="1" type="ORF">MM415A03636_0011</name>
    <name evidence="2" type="ORF">MM415B04899_0002</name>
</gene>
<dbReference type="EMBL" id="MT141807">
    <property type="protein sequence ID" value="QJA70619.1"/>
    <property type="molecule type" value="Genomic_DNA"/>
</dbReference>
<protein>
    <submittedName>
        <fullName evidence="2">Uncharacterized protein</fullName>
    </submittedName>
</protein>
<name>A0A6M3LU65_9ZZZZ</name>